<evidence type="ECO:0000256" key="12">
    <source>
        <dbReference type="ARBA" id="ARBA00023239"/>
    </source>
</evidence>
<dbReference type="EMBL" id="JAJOMB010000030">
    <property type="protein sequence ID" value="MCD5316484.1"/>
    <property type="molecule type" value="Genomic_DNA"/>
</dbReference>
<comment type="subunit">
    <text evidence="5">Homotrimer.</text>
</comment>
<evidence type="ECO:0000256" key="1">
    <source>
        <dbReference type="ARBA" id="ARBA00001342"/>
    </source>
</evidence>
<sequence length="228" mass="23753">MYYIVRHIDRASPSALTALARAGVALTHQAAGRTGLLSHEIQPRQNGHAIAGSAVTVLCEPGDNLIVHAAVDVCSPGDVLVVATTSPSTDGMFGDLLATALQVRGVAGLVLNAGVHDLARLRRMHFPVWSRAVHAQATGRTSPGSVNVPVVIAGQLVNPGDVVVADDDGVVVVPARYAYQVAEAALEQQAVQESKRAALAAGTLGVDLFNLRPLLADLGVQYVDRLPE</sequence>
<comment type="similarity">
    <text evidence="17">Belongs to the LigK/PcmE family.</text>
</comment>
<proteinExistence type="inferred from homology"/>
<dbReference type="GO" id="GO:0019336">
    <property type="term" value="P:phenol-containing compound catabolic process"/>
    <property type="evidence" value="ECO:0007669"/>
    <property type="project" value="UniProtKB-ARBA"/>
</dbReference>
<evidence type="ECO:0000256" key="5">
    <source>
        <dbReference type="ARBA" id="ARBA00011233"/>
    </source>
</evidence>
<keyword evidence="10 18" id="KW-0479">Metal-binding</keyword>
<protein>
    <recommendedName>
        <fullName evidence="9">Putative 4-hydroxy-4-methyl-2-oxoglutarate aldolase</fullName>
        <ecNumber evidence="8">4.1.1.112</ecNumber>
        <ecNumber evidence="7">4.1.3.17</ecNumber>
    </recommendedName>
    <alternativeName>
        <fullName evidence="15">Oxaloacetate decarboxylase</fullName>
    </alternativeName>
    <alternativeName>
        <fullName evidence="14">RraA-like protein</fullName>
    </alternativeName>
</protein>
<dbReference type="FunFam" id="3.50.30.40:FF:000002">
    <property type="entry name" value="4-carboxy-4-hydroxy-2-oxoadipate aldolase/oxaloacetate decarboxylase"/>
    <property type="match status" value="1"/>
</dbReference>
<dbReference type="AlphaFoldDB" id="A0A9X1NMG7"/>
<evidence type="ECO:0000256" key="8">
    <source>
        <dbReference type="ARBA" id="ARBA00012947"/>
    </source>
</evidence>
<dbReference type="SUPFAM" id="SSF89562">
    <property type="entry name" value="RraA-like"/>
    <property type="match status" value="1"/>
</dbReference>
<evidence type="ECO:0000313" key="20">
    <source>
        <dbReference type="Proteomes" id="UP001138997"/>
    </source>
</evidence>
<comment type="subunit">
    <text evidence="6">Homohexamer.</text>
</comment>
<reference evidence="19" key="1">
    <citation type="submission" date="2021-11" db="EMBL/GenBank/DDBJ databases">
        <title>Streptomyces corallinus and Kineosporia corallina sp. nov., two new coral-derived marine actinobacteria.</title>
        <authorList>
            <person name="Buangrab K."/>
            <person name="Sutthacheep M."/>
            <person name="Yeemin T."/>
            <person name="Harunari E."/>
            <person name="Igarashi Y."/>
            <person name="Sripreechasak P."/>
            <person name="Kanchanasin P."/>
            <person name="Tanasupawat S."/>
            <person name="Phongsopitanun W."/>
        </authorList>
    </citation>
    <scope>NUCLEOTIDE SEQUENCE</scope>
    <source>
        <strain evidence="19">JCM 31032</strain>
    </source>
</reference>
<evidence type="ECO:0000256" key="4">
    <source>
        <dbReference type="ARBA" id="ARBA00008621"/>
    </source>
</evidence>
<evidence type="ECO:0000256" key="14">
    <source>
        <dbReference type="ARBA" id="ARBA00030169"/>
    </source>
</evidence>
<dbReference type="InterPro" id="IPR005493">
    <property type="entry name" value="RraA/RraA-like"/>
</dbReference>
<keyword evidence="11 18" id="KW-0460">Magnesium</keyword>
<dbReference type="GO" id="GO:0046395">
    <property type="term" value="P:carboxylic acid catabolic process"/>
    <property type="evidence" value="ECO:0007669"/>
    <property type="project" value="UniProtKB-ARBA"/>
</dbReference>
<comment type="cofactor">
    <cofactor evidence="3">
        <name>a divalent metal cation</name>
        <dbReference type="ChEBI" id="CHEBI:60240"/>
    </cofactor>
</comment>
<dbReference type="InterPro" id="IPR036704">
    <property type="entry name" value="RraA/RraA-like_sf"/>
</dbReference>
<evidence type="ECO:0000256" key="7">
    <source>
        <dbReference type="ARBA" id="ARBA00012213"/>
    </source>
</evidence>
<dbReference type="GO" id="GO:0032787">
    <property type="term" value="P:monocarboxylic acid metabolic process"/>
    <property type="evidence" value="ECO:0007669"/>
    <property type="project" value="UniProtKB-ARBA"/>
</dbReference>
<comment type="similarity">
    <text evidence="4">Belongs to the class II aldolase/RraA-like family.</text>
</comment>
<dbReference type="PANTHER" id="PTHR33254:SF16">
    <property type="entry name" value="BLR3842 PROTEIN"/>
    <property type="match status" value="1"/>
</dbReference>
<dbReference type="Gene3D" id="3.50.30.40">
    <property type="entry name" value="Ribonuclease E inhibitor RraA/RraA-like"/>
    <property type="match status" value="1"/>
</dbReference>
<dbReference type="NCBIfam" id="NF006731">
    <property type="entry name" value="PRK09262.1"/>
    <property type="match status" value="1"/>
</dbReference>
<comment type="catalytic activity">
    <reaction evidence="1">
        <text>4-hydroxy-4-methyl-2-oxoglutarate = 2 pyruvate</text>
        <dbReference type="Rhea" id="RHEA:22748"/>
        <dbReference type="ChEBI" id="CHEBI:15361"/>
        <dbReference type="ChEBI" id="CHEBI:58276"/>
        <dbReference type="EC" id="4.1.3.17"/>
    </reaction>
</comment>
<feature type="binding site" evidence="18">
    <location>
        <begin position="94"/>
        <end position="97"/>
    </location>
    <ligand>
        <name>substrate</name>
    </ligand>
</feature>
<comment type="caution">
    <text evidence="19">The sequence shown here is derived from an EMBL/GenBank/DDBJ whole genome shotgun (WGS) entry which is preliminary data.</text>
</comment>
<dbReference type="EC" id="4.1.1.112" evidence="8"/>
<keyword evidence="12" id="KW-0456">Lyase</keyword>
<evidence type="ECO:0000256" key="11">
    <source>
        <dbReference type="ARBA" id="ARBA00022842"/>
    </source>
</evidence>
<evidence type="ECO:0000256" key="18">
    <source>
        <dbReference type="PIRSR" id="PIRSR605493-1"/>
    </source>
</evidence>
<dbReference type="GO" id="GO:0046872">
    <property type="term" value="F:metal ion binding"/>
    <property type="evidence" value="ECO:0007669"/>
    <property type="project" value="UniProtKB-KW"/>
</dbReference>
<dbReference type="GO" id="GO:0047443">
    <property type="term" value="F:4-hydroxy-4-methyl-2-oxoglutarate aldolase activity"/>
    <property type="evidence" value="ECO:0007669"/>
    <property type="project" value="UniProtKB-EC"/>
</dbReference>
<organism evidence="19 20">
    <name type="scientific">Kineosporia babensis</name>
    <dbReference type="NCBI Taxonomy" id="499548"/>
    <lineage>
        <taxon>Bacteria</taxon>
        <taxon>Bacillati</taxon>
        <taxon>Actinomycetota</taxon>
        <taxon>Actinomycetes</taxon>
        <taxon>Kineosporiales</taxon>
        <taxon>Kineosporiaceae</taxon>
        <taxon>Kineosporia</taxon>
    </lineage>
</organism>
<name>A0A9X1NMG7_9ACTN</name>
<dbReference type="CDD" id="cd16841">
    <property type="entry name" value="RraA_family"/>
    <property type="match status" value="1"/>
</dbReference>
<dbReference type="GO" id="GO:0008948">
    <property type="term" value="F:oxaloacetate decarboxylase activity"/>
    <property type="evidence" value="ECO:0007669"/>
    <property type="project" value="UniProtKB-EC"/>
</dbReference>
<dbReference type="Proteomes" id="UP001138997">
    <property type="component" value="Unassembled WGS sequence"/>
</dbReference>
<feature type="binding site" evidence="18">
    <location>
        <position position="117"/>
    </location>
    <ligand>
        <name>Mg(2+)</name>
        <dbReference type="ChEBI" id="CHEBI:18420"/>
    </ligand>
</feature>
<dbReference type="Pfam" id="PF03737">
    <property type="entry name" value="RraA-like"/>
    <property type="match status" value="1"/>
</dbReference>
<comment type="cofactor">
    <cofactor evidence="2 18">
        <name>Mg(2+)</name>
        <dbReference type="ChEBI" id="CHEBI:18420"/>
    </cofactor>
</comment>
<evidence type="ECO:0000256" key="13">
    <source>
        <dbReference type="ARBA" id="ARBA00025046"/>
    </source>
</evidence>
<dbReference type="RefSeq" id="WP_231449335.1">
    <property type="nucleotide sequence ID" value="NZ_JAJOMB010000030.1"/>
</dbReference>
<evidence type="ECO:0000313" key="19">
    <source>
        <dbReference type="EMBL" id="MCD5316484.1"/>
    </source>
</evidence>
<gene>
    <name evidence="19" type="ORF">LR394_36865</name>
</gene>
<keyword evidence="20" id="KW-1185">Reference proteome</keyword>
<evidence type="ECO:0000256" key="16">
    <source>
        <dbReference type="ARBA" id="ARBA00047973"/>
    </source>
</evidence>
<evidence type="ECO:0000256" key="17">
    <source>
        <dbReference type="ARBA" id="ARBA00061585"/>
    </source>
</evidence>
<dbReference type="PANTHER" id="PTHR33254">
    <property type="entry name" value="4-HYDROXY-4-METHYL-2-OXOGLUTARATE ALDOLASE 3-RELATED"/>
    <property type="match status" value="1"/>
</dbReference>
<evidence type="ECO:0000256" key="6">
    <source>
        <dbReference type="ARBA" id="ARBA00011643"/>
    </source>
</evidence>
<evidence type="ECO:0000256" key="10">
    <source>
        <dbReference type="ARBA" id="ARBA00022723"/>
    </source>
</evidence>
<comment type="catalytic activity">
    <reaction evidence="16">
        <text>oxaloacetate + H(+) = pyruvate + CO2</text>
        <dbReference type="Rhea" id="RHEA:15641"/>
        <dbReference type="ChEBI" id="CHEBI:15361"/>
        <dbReference type="ChEBI" id="CHEBI:15378"/>
        <dbReference type="ChEBI" id="CHEBI:16452"/>
        <dbReference type="ChEBI" id="CHEBI:16526"/>
        <dbReference type="EC" id="4.1.1.112"/>
    </reaction>
</comment>
<dbReference type="EC" id="4.1.3.17" evidence="7"/>
<comment type="function">
    <text evidence="13">Catalyzes the aldol cleavage of 4-hydroxy-4-methyl-2-oxoglutarate (HMG) into 2 molecules of pyruvate. Also contains a secondary oxaloacetate (OAA) decarboxylase activity due to the common pyruvate enolate transition state formed following C-C bond cleavage in the retro-aldol and decarboxylation reactions.</text>
</comment>
<evidence type="ECO:0000256" key="15">
    <source>
        <dbReference type="ARBA" id="ARBA00032305"/>
    </source>
</evidence>
<evidence type="ECO:0000256" key="9">
    <source>
        <dbReference type="ARBA" id="ARBA00016549"/>
    </source>
</evidence>
<evidence type="ECO:0000256" key="3">
    <source>
        <dbReference type="ARBA" id="ARBA00001968"/>
    </source>
</evidence>
<accession>A0A9X1NMG7</accession>
<evidence type="ECO:0000256" key="2">
    <source>
        <dbReference type="ARBA" id="ARBA00001946"/>
    </source>
</evidence>